<evidence type="ECO:0000256" key="8">
    <source>
        <dbReference type="ARBA" id="ARBA00022839"/>
    </source>
</evidence>
<keyword evidence="7" id="KW-0378">Hydrolase</keyword>
<evidence type="ECO:0000313" key="14">
    <source>
        <dbReference type="EMBL" id="DAF64347.1"/>
    </source>
</evidence>
<dbReference type="EMBL" id="BK032858">
    <property type="protein sequence ID" value="DAF64347.1"/>
    <property type="molecule type" value="Genomic_DNA"/>
</dbReference>
<dbReference type="GO" id="GO:0003677">
    <property type="term" value="F:DNA binding"/>
    <property type="evidence" value="ECO:0007669"/>
    <property type="project" value="UniProtKB-KW"/>
</dbReference>
<comment type="catalytic activity">
    <reaction evidence="12">
        <text>DNA(n) + a 2'-deoxyribonucleoside 5'-triphosphate = DNA(n+1) + diphosphate</text>
        <dbReference type="Rhea" id="RHEA:22508"/>
        <dbReference type="Rhea" id="RHEA-COMP:17339"/>
        <dbReference type="Rhea" id="RHEA-COMP:17340"/>
        <dbReference type="ChEBI" id="CHEBI:33019"/>
        <dbReference type="ChEBI" id="CHEBI:61560"/>
        <dbReference type="ChEBI" id="CHEBI:173112"/>
        <dbReference type="EC" id="2.7.7.7"/>
    </reaction>
</comment>
<dbReference type="SUPFAM" id="SSF56672">
    <property type="entry name" value="DNA/RNA polymerases"/>
    <property type="match status" value="1"/>
</dbReference>
<dbReference type="GO" id="GO:0039693">
    <property type="term" value="P:viral DNA genome replication"/>
    <property type="evidence" value="ECO:0007669"/>
    <property type="project" value="UniProtKB-KW"/>
</dbReference>
<dbReference type="PRINTS" id="PR00106">
    <property type="entry name" value="DNAPOLB"/>
</dbReference>
<dbReference type="Gene3D" id="3.30.1770.10">
    <property type="entry name" value="TPR 1 domain of DNA polymerase"/>
    <property type="match status" value="1"/>
</dbReference>
<dbReference type="Gene3D" id="3.90.1600.10">
    <property type="entry name" value="Palm domain of DNA polymerase"/>
    <property type="match status" value="1"/>
</dbReference>
<evidence type="ECO:0000256" key="12">
    <source>
        <dbReference type="ARBA" id="ARBA00049244"/>
    </source>
</evidence>
<evidence type="ECO:0000256" key="4">
    <source>
        <dbReference type="ARBA" id="ARBA00022695"/>
    </source>
</evidence>
<evidence type="ECO:0000256" key="7">
    <source>
        <dbReference type="ARBA" id="ARBA00022801"/>
    </source>
</evidence>
<evidence type="ECO:0000256" key="5">
    <source>
        <dbReference type="ARBA" id="ARBA00022705"/>
    </source>
</evidence>
<dbReference type="InterPro" id="IPR006172">
    <property type="entry name" value="DNA-dir_DNA_pol_B"/>
</dbReference>
<dbReference type="Gene3D" id="4.10.80.20">
    <property type="entry name" value="DNA polymerase, domain 5"/>
    <property type="match status" value="1"/>
</dbReference>
<evidence type="ECO:0000256" key="2">
    <source>
        <dbReference type="ARBA" id="ARBA00012417"/>
    </source>
</evidence>
<feature type="domain" description="DNA-directed DNA polymerase family B mitochondria/virus" evidence="13">
    <location>
        <begin position="165"/>
        <end position="482"/>
    </location>
</feature>
<keyword evidence="6" id="KW-0540">Nuclease</keyword>
<dbReference type="InterPro" id="IPR017964">
    <property type="entry name" value="DNA-dir_DNA_pol_B_CS"/>
</dbReference>
<dbReference type="SUPFAM" id="SSF53098">
    <property type="entry name" value="Ribonuclease H-like"/>
    <property type="match status" value="1"/>
</dbReference>
<keyword evidence="8" id="KW-0269">Exonuclease</keyword>
<keyword evidence="4" id="KW-0548">Nucleotidyltransferase</keyword>
<dbReference type="Pfam" id="PF03175">
    <property type="entry name" value="DNA_pol_B_2"/>
    <property type="match status" value="1"/>
</dbReference>
<dbReference type="InterPro" id="IPR036397">
    <property type="entry name" value="RNaseH_sf"/>
</dbReference>
<dbReference type="GO" id="GO:0000166">
    <property type="term" value="F:nucleotide binding"/>
    <property type="evidence" value="ECO:0007669"/>
    <property type="project" value="InterPro"/>
</dbReference>
<dbReference type="EC" id="2.7.7.7" evidence="2"/>
<evidence type="ECO:0000256" key="9">
    <source>
        <dbReference type="ARBA" id="ARBA00022932"/>
    </source>
</evidence>
<evidence type="ECO:0000256" key="3">
    <source>
        <dbReference type="ARBA" id="ARBA00022679"/>
    </source>
</evidence>
<organism evidence="14">
    <name type="scientific">Podoviridae sp. cttot15</name>
    <dbReference type="NCBI Taxonomy" id="2827751"/>
    <lineage>
        <taxon>Viruses</taxon>
        <taxon>Duplodnaviria</taxon>
        <taxon>Heunggongvirae</taxon>
        <taxon>Uroviricota</taxon>
        <taxon>Caudoviricetes</taxon>
    </lineage>
</organism>
<dbReference type="GO" id="GO:0003887">
    <property type="term" value="F:DNA-directed DNA polymerase activity"/>
    <property type="evidence" value="ECO:0007669"/>
    <property type="project" value="UniProtKB-KW"/>
</dbReference>
<protein>
    <recommendedName>
        <fullName evidence="2">DNA-directed DNA polymerase</fullName>
        <ecNumber evidence="2">2.7.7.7</ecNumber>
    </recommendedName>
</protein>
<dbReference type="PANTHER" id="PTHR33568:SF3">
    <property type="entry name" value="DNA-DIRECTED DNA POLYMERASE"/>
    <property type="match status" value="1"/>
</dbReference>
<evidence type="ECO:0000256" key="6">
    <source>
        <dbReference type="ARBA" id="ARBA00022722"/>
    </source>
</evidence>
<evidence type="ECO:0000256" key="10">
    <source>
        <dbReference type="ARBA" id="ARBA00023109"/>
    </source>
</evidence>
<dbReference type="InterPro" id="IPR012337">
    <property type="entry name" value="RNaseH-like_sf"/>
</dbReference>
<comment type="similarity">
    <text evidence="1">Belongs to the DNA polymerase type-B family.</text>
</comment>
<evidence type="ECO:0000256" key="11">
    <source>
        <dbReference type="ARBA" id="ARBA00023125"/>
    </source>
</evidence>
<dbReference type="GO" id="GO:0006260">
    <property type="term" value="P:DNA replication"/>
    <property type="evidence" value="ECO:0007669"/>
    <property type="project" value="UniProtKB-KW"/>
</dbReference>
<reference evidence="14" key="1">
    <citation type="journal article" date="2021" name="Proc. Natl. Acad. Sci. U.S.A.">
        <title>A Catalog of Tens of Thousands of Viruses from Human Metagenomes Reveals Hidden Associations with Chronic Diseases.</title>
        <authorList>
            <person name="Tisza M.J."/>
            <person name="Buck C.B."/>
        </authorList>
    </citation>
    <scope>NUCLEOTIDE SEQUENCE</scope>
    <source>
        <strain evidence="14">Cttot15</strain>
    </source>
</reference>
<keyword evidence="5" id="KW-0235">DNA replication</keyword>
<keyword evidence="11" id="KW-0238">DNA-binding</keyword>
<keyword evidence="10" id="KW-1194">Viral DNA replication</keyword>
<keyword evidence="9" id="KW-0239">DNA-directed DNA polymerase</keyword>
<sequence>MISVGRQLISEPHAAGGSINIRKSHKKLPNYVADFESTTDENDCRVWSWGLIRVGKLEDYVYGVSLKGFLDCVSQRACHVYFHNLAFDGVFIIDFLLKHGYSWVKENPGFREFTSLISRMGKFYSISVVFETGYRVEFRDSYKKLPMSVAAIAKAFNLHDQKLEIDYDKPRPVGYIPTEQERRYQRNDVAIIAQALEVQFQEKMTKLTVGADSLATYKRMVGKQFTRRFPILSPEIDSEVRKAYRGGFTYADPRFSRRLVGAGSVYDVNSLYPSVMRFCLLPYGEPVYREGAPSGDYPLYISSITFTAKLKKYHIPCIQIKKNLSFNPTEYISEIKEPTTVNATNVDIELWQKHYEINILSWNGTFEFRGSHGFFDKYVDYFMEIKKTATGGLRQIAKLHLNSLYGKFATNPNITGKRPIIKDNAVSLVLNETEMRDPVYTPMGVFITAYARQKTITAAQDNFDSFAYADTDSLHLVGVTEPPLTLNVDPVELGAWKHESTFTRAVYVRAKQYAEEIDGELDVHIAGLPRNIASQLTLDDMLHGGQWNGKLIPTRVPGGVVLRDTTFTLKI</sequence>
<dbReference type="PANTHER" id="PTHR33568">
    <property type="entry name" value="DNA POLYMERASE"/>
    <property type="match status" value="1"/>
</dbReference>
<dbReference type="InterPro" id="IPR043502">
    <property type="entry name" value="DNA/RNA_pol_sf"/>
</dbReference>
<dbReference type="InterPro" id="IPR004868">
    <property type="entry name" value="DNA-dir_DNA_pol_B_mt/vir"/>
</dbReference>
<dbReference type="Gene3D" id="1.10.287.690">
    <property type="entry name" value="Helix hairpin bin"/>
    <property type="match status" value="1"/>
</dbReference>
<proteinExistence type="inferred from homology"/>
<evidence type="ECO:0000259" key="13">
    <source>
        <dbReference type="Pfam" id="PF03175"/>
    </source>
</evidence>
<dbReference type="InterPro" id="IPR023211">
    <property type="entry name" value="DNA_pol_palm_dom_sf"/>
</dbReference>
<dbReference type="Gene3D" id="4.10.80.30">
    <property type="entry name" value="DNA polymerase, domain 6"/>
    <property type="match status" value="1"/>
</dbReference>
<dbReference type="GO" id="GO:0004527">
    <property type="term" value="F:exonuclease activity"/>
    <property type="evidence" value="ECO:0007669"/>
    <property type="project" value="UniProtKB-KW"/>
</dbReference>
<keyword evidence="3" id="KW-0808">Transferase</keyword>
<name>A0A8S5TMJ7_9CAUD</name>
<dbReference type="Gene3D" id="3.30.420.10">
    <property type="entry name" value="Ribonuclease H-like superfamily/Ribonuclease H"/>
    <property type="match status" value="1"/>
</dbReference>
<evidence type="ECO:0000256" key="1">
    <source>
        <dbReference type="ARBA" id="ARBA00005755"/>
    </source>
</evidence>
<accession>A0A8S5TMJ7</accession>
<dbReference type="PROSITE" id="PS00116">
    <property type="entry name" value="DNA_POLYMERASE_B"/>
    <property type="match status" value="1"/>
</dbReference>